<dbReference type="GO" id="GO:0030026">
    <property type="term" value="P:intracellular manganese ion homeostasis"/>
    <property type="evidence" value="ECO:0007669"/>
    <property type="project" value="InterPro"/>
</dbReference>
<feature type="transmembrane region" description="Helical" evidence="5">
    <location>
        <begin position="167"/>
        <end position="188"/>
    </location>
</feature>
<dbReference type="GO" id="GO:0005384">
    <property type="term" value="F:manganese ion transmembrane transporter activity"/>
    <property type="evidence" value="ECO:0007669"/>
    <property type="project" value="InterPro"/>
</dbReference>
<feature type="transmembrane region" description="Helical" evidence="5">
    <location>
        <begin position="50"/>
        <end position="75"/>
    </location>
</feature>
<dbReference type="KEGG" id="amob:HG15A2_35910"/>
<keyword evidence="7" id="KW-1185">Reference proteome</keyword>
<dbReference type="RefSeq" id="WP_145061637.1">
    <property type="nucleotide sequence ID" value="NZ_CP036263.1"/>
</dbReference>
<keyword evidence="4 5" id="KW-0472">Membrane</keyword>
<name>A0A517MZG4_9BACT</name>
<gene>
    <name evidence="6" type="ORF">HG15A2_35910</name>
</gene>
<evidence type="ECO:0000256" key="1">
    <source>
        <dbReference type="ARBA" id="ARBA00004127"/>
    </source>
</evidence>
<evidence type="ECO:0000256" key="5">
    <source>
        <dbReference type="SAM" id="Phobius"/>
    </source>
</evidence>
<organism evidence="6 7">
    <name type="scientific">Adhaeretor mobilis</name>
    <dbReference type="NCBI Taxonomy" id="1930276"/>
    <lineage>
        <taxon>Bacteria</taxon>
        <taxon>Pseudomonadati</taxon>
        <taxon>Planctomycetota</taxon>
        <taxon>Planctomycetia</taxon>
        <taxon>Pirellulales</taxon>
        <taxon>Lacipirellulaceae</taxon>
        <taxon>Adhaeretor</taxon>
    </lineage>
</organism>
<dbReference type="Proteomes" id="UP000319852">
    <property type="component" value="Chromosome"/>
</dbReference>
<evidence type="ECO:0000256" key="2">
    <source>
        <dbReference type="ARBA" id="ARBA00022692"/>
    </source>
</evidence>
<feature type="transmembrane region" description="Helical" evidence="5">
    <location>
        <begin position="233"/>
        <end position="254"/>
    </location>
</feature>
<dbReference type="AlphaFoldDB" id="A0A517MZG4"/>
<evidence type="ECO:0000313" key="6">
    <source>
        <dbReference type="EMBL" id="QDT00255.1"/>
    </source>
</evidence>
<dbReference type="GO" id="GO:0012505">
    <property type="term" value="C:endomembrane system"/>
    <property type="evidence" value="ECO:0007669"/>
    <property type="project" value="UniProtKB-SubCell"/>
</dbReference>
<evidence type="ECO:0000313" key="7">
    <source>
        <dbReference type="Proteomes" id="UP000319852"/>
    </source>
</evidence>
<dbReference type="Pfam" id="PF01988">
    <property type="entry name" value="VIT1"/>
    <property type="match status" value="1"/>
</dbReference>
<evidence type="ECO:0000256" key="4">
    <source>
        <dbReference type="ARBA" id="ARBA00023136"/>
    </source>
</evidence>
<accession>A0A517MZG4</accession>
<dbReference type="EMBL" id="CP036263">
    <property type="protein sequence ID" value="QDT00255.1"/>
    <property type="molecule type" value="Genomic_DNA"/>
</dbReference>
<protein>
    <submittedName>
        <fullName evidence="6">VIT family protein</fullName>
    </submittedName>
</protein>
<dbReference type="InterPro" id="IPR008217">
    <property type="entry name" value="Ccc1_fam"/>
</dbReference>
<dbReference type="PANTHER" id="PTHR31851">
    <property type="entry name" value="FE(2+)/MN(2+) TRANSPORTER PCL1"/>
    <property type="match status" value="1"/>
</dbReference>
<keyword evidence="2 5" id="KW-0812">Transmembrane</keyword>
<sequence length="255" mass="26953">MVPSTTAPGSDDLAASHTPELIHERLAAPATHSYLRDFVYGAIDGAVTTFAVVSGVAGAGLSTGVIIVLGLANLVGDGFSMAASNYLGTKTEEELRRKARRVEESHITDYPEGEREEIRQIFAIKGFEGDQLEGVVDVITADRKRWVDTMLVEELGLPLEGPSALRAAIMTFIAFIVVGLIPLLAFIFNSVSSVEIANPYAASTLLTAFAFFLVGASKSWFVDQSWYRAGIETLAIGGGAAVLAYGVGLLLGGIA</sequence>
<dbReference type="OrthoDB" id="9781619at2"/>
<comment type="subcellular location">
    <subcellularLocation>
        <location evidence="1">Endomembrane system</location>
        <topology evidence="1">Multi-pass membrane protein</topology>
    </subcellularLocation>
</comment>
<feature type="transmembrane region" description="Helical" evidence="5">
    <location>
        <begin position="200"/>
        <end position="221"/>
    </location>
</feature>
<reference evidence="6 7" key="1">
    <citation type="submission" date="2019-02" db="EMBL/GenBank/DDBJ databases">
        <title>Deep-cultivation of Planctomycetes and their phenomic and genomic characterization uncovers novel biology.</title>
        <authorList>
            <person name="Wiegand S."/>
            <person name="Jogler M."/>
            <person name="Boedeker C."/>
            <person name="Pinto D."/>
            <person name="Vollmers J."/>
            <person name="Rivas-Marin E."/>
            <person name="Kohn T."/>
            <person name="Peeters S.H."/>
            <person name="Heuer A."/>
            <person name="Rast P."/>
            <person name="Oberbeckmann S."/>
            <person name="Bunk B."/>
            <person name="Jeske O."/>
            <person name="Meyerdierks A."/>
            <person name="Storesund J.E."/>
            <person name="Kallscheuer N."/>
            <person name="Luecker S."/>
            <person name="Lage O.M."/>
            <person name="Pohl T."/>
            <person name="Merkel B.J."/>
            <person name="Hornburger P."/>
            <person name="Mueller R.-W."/>
            <person name="Bruemmer F."/>
            <person name="Labrenz M."/>
            <person name="Spormann A.M."/>
            <person name="Op den Camp H."/>
            <person name="Overmann J."/>
            <person name="Amann R."/>
            <person name="Jetten M.S.M."/>
            <person name="Mascher T."/>
            <person name="Medema M.H."/>
            <person name="Devos D.P."/>
            <person name="Kaster A.-K."/>
            <person name="Ovreas L."/>
            <person name="Rohde M."/>
            <person name="Galperin M.Y."/>
            <person name="Jogler C."/>
        </authorList>
    </citation>
    <scope>NUCLEOTIDE SEQUENCE [LARGE SCALE GENOMIC DNA]</scope>
    <source>
        <strain evidence="6 7">HG15A2</strain>
    </source>
</reference>
<keyword evidence="3 5" id="KW-1133">Transmembrane helix</keyword>
<proteinExistence type="predicted"/>
<evidence type="ECO:0000256" key="3">
    <source>
        <dbReference type="ARBA" id="ARBA00022989"/>
    </source>
</evidence>